<evidence type="ECO:0000313" key="1">
    <source>
        <dbReference type="EMBL" id="KKN17102.1"/>
    </source>
</evidence>
<reference evidence="1" key="1">
    <citation type="journal article" date="2015" name="Nature">
        <title>Complex archaea that bridge the gap between prokaryotes and eukaryotes.</title>
        <authorList>
            <person name="Spang A."/>
            <person name="Saw J.H."/>
            <person name="Jorgensen S.L."/>
            <person name="Zaremba-Niedzwiedzka K."/>
            <person name="Martijn J."/>
            <person name="Lind A.E."/>
            <person name="van Eijk R."/>
            <person name="Schleper C."/>
            <person name="Guy L."/>
            <person name="Ettema T.J."/>
        </authorList>
    </citation>
    <scope>NUCLEOTIDE SEQUENCE</scope>
</reference>
<dbReference type="EMBL" id="LAZR01003557">
    <property type="protein sequence ID" value="KKN17102.1"/>
    <property type="molecule type" value="Genomic_DNA"/>
</dbReference>
<organism evidence="1">
    <name type="scientific">marine sediment metagenome</name>
    <dbReference type="NCBI Taxonomy" id="412755"/>
    <lineage>
        <taxon>unclassified sequences</taxon>
        <taxon>metagenomes</taxon>
        <taxon>ecological metagenomes</taxon>
    </lineage>
</organism>
<gene>
    <name evidence="1" type="ORF">LCGC14_0969340</name>
</gene>
<dbReference type="AlphaFoldDB" id="A0A0F9NY99"/>
<name>A0A0F9NY99_9ZZZZ</name>
<proteinExistence type="predicted"/>
<comment type="caution">
    <text evidence="1">The sequence shown here is derived from an EMBL/GenBank/DDBJ whole genome shotgun (WGS) entry which is preliminary data.</text>
</comment>
<sequence length="77" mass="9146">MSVLGLCGIIYYIWWLVSRTLKTKRDNDRHRRIEANSVEMNRLLKRHKRASRENIKAATTILKDLKDYKDKRCIKGG</sequence>
<protein>
    <submittedName>
        <fullName evidence="1">Uncharacterized protein</fullName>
    </submittedName>
</protein>
<accession>A0A0F9NY99</accession>